<dbReference type="AlphaFoldDB" id="A0AAP7WEX8"/>
<dbReference type="EMBL" id="MRWU01000001">
    <property type="protein sequence ID" value="OSX96699.1"/>
    <property type="molecule type" value="Genomic_DNA"/>
</dbReference>
<evidence type="ECO:0000313" key="2">
    <source>
        <dbReference type="EMBL" id="OSX96699.1"/>
    </source>
</evidence>
<comment type="caution">
    <text evidence="2">The sequence shown here is derived from an EMBL/GenBank/DDBJ whole genome shotgun (WGS) entry which is preliminary data.</text>
</comment>
<reference evidence="2 3" key="1">
    <citation type="submission" date="2016-12" db="EMBL/GenBank/DDBJ databases">
        <title>Genome Sequences of Twelve Sporeforming Bacillus Species Isolated from Foods.</title>
        <authorList>
            <person name="De Jong A."/>
            <person name="Holsappel S."/>
            <person name="Kuipers O.P."/>
        </authorList>
    </citation>
    <scope>NUCLEOTIDE SEQUENCE [LARGE SCALE GENOMIC DNA]</scope>
    <source>
        <strain evidence="2 3">S3E15</strain>
    </source>
</reference>
<feature type="domain" description="DUF4062" evidence="1">
    <location>
        <begin position="10"/>
        <end position="94"/>
    </location>
</feature>
<sequence length="416" mass="48824">MLNQDNRPAVFISSTISDFADLRSALGYYLEKSGYRVYMSETTTFPVNPNKSNFEQCFDLIDKSQYYILLVGHKRGSWYQNEVSTVTQEEFRYARNKFEQTGDISLLTFIRDDVWAIINEYNRSQGTNKSEIMEDIKFTRGFIEEITRNEDFITAQKQGQRYPKGTWVSRFSRFSDIIDVMSMTMNIETNRRMEILRTLALEELQETIRACFDDFTSTGNAYPYSHLSLFKRFSDAKDPRGQKFPAKEVRKFSIVAIHGVNTKGFKCEAVKTLISSGELLDYDIETKSYKKSSVMKLAEIMIMEIDRIQSFFKSEEGYYSKLVAFSKEAQSLPDEQLIEIPWEIFIVMWMHERTRIVLHNAWVVHQYLSHPEKDFSNILDSIDREYYQISTISGESLEPVVWDKVQRWFDEQSLTV</sequence>
<accession>A0AAP7WEX8</accession>
<evidence type="ECO:0000259" key="1">
    <source>
        <dbReference type="Pfam" id="PF13271"/>
    </source>
</evidence>
<dbReference type="Pfam" id="PF13271">
    <property type="entry name" value="DUF4062"/>
    <property type="match status" value="1"/>
</dbReference>
<name>A0AAP7WEX8_BACMY</name>
<proteinExistence type="predicted"/>
<dbReference type="RefSeq" id="WP_002189960.1">
    <property type="nucleotide sequence ID" value="NZ_CP036102.1"/>
</dbReference>
<dbReference type="InterPro" id="IPR025139">
    <property type="entry name" value="DUF4062"/>
</dbReference>
<evidence type="ECO:0000313" key="3">
    <source>
        <dbReference type="Proteomes" id="UP000194131"/>
    </source>
</evidence>
<protein>
    <recommendedName>
        <fullName evidence="1">DUF4062 domain-containing protein</fullName>
    </recommendedName>
</protein>
<organism evidence="2 3">
    <name type="scientific">Bacillus mycoides</name>
    <dbReference type="NCBI Taxonomy" id="1405"/>
    <lineage>
        <taxon>Bacteria</taxon>
        <taxon>Bacillati</taxon>
        <taxon>Bacillota</taxon>
        <taxon>Bacilli</taxon>
        <taxon>Bacillales</taxon>
        <taxon>Bacillaceae</taxon>
        <taxon>Bacillus</taxon>
        <taxon>Bacillus cereus group</taxon>
    </lineage>
</organism>
<gene>
    <name evidence="2" type="ORF">S3E15_00330</name>
</gene>
<dbReference type="Proteomes" id="UP000194131">
    <property type="component" value="Unassembled WGS sequence"/>
</dbReference>